<feature type="region of interest" description="Disordered" evidence="1">
    <location>
        <begin position="574"/>
        <end position="627"/>
    </location>
</feature>
<accession>A0A0D1DSB9</accession>
<organism evidence="2 3">
    <name type="scientific">Mycosarcoma maydis</name>
    <name type="common">Corn smut fungus</name>
    <name type="synonym">Ustilago maydis</name>
    <dbReference type="NCBI Taxonomy" id="5270"/>
    <lineage>
        <taxon>Eukaryota</taxon>
        <taxon>Fungi</taxon>
        <taxon>Dikarya</taxon>
        <taxon>Basidiomycota</taxon>
        <taxon>Ustilaginomycotina</taxon>
        <taxon>Ustilaginomycetes</taxon>
        <taxon>Ustilaginales</taxon>
        <taxon>Ustilaginaceae</taxon>
        <taxon>Mycosarcoma</taxon>
    </lineage>
</organism>
<evidence type="ECO:0000313" key="2">
    <source>
        <dbReference type="EMBL" id="KIS66761.1"/>
    </source>
</evidence>
<dbReference type="VEuPathDB" id="FungiDB:UMAG_10697"/>
<keyword evidence="3" id="KW-1185">Reference proteome</keyword>
<feature type="compositionally biased region" description="Low complexity" evidence="1">
    <location>
        <begin position="495"/>
        <end position="513"/>
    </location>
</feature>
<feature type="region of interest" description="Disordered" evidence="1">
    <location>
        <begin position="489"/>
        <end position="548"/>
    </location>
</feature>
<protein>
    <recommendedName>
        <fullName evidence="4">BZIP domain-containing protein</fullName>
    </recommendedName>
</protein>
<dbReference type="OrthoDB" id="10261257at2759"/>
<evidence type="ECO:0000313" key="3">
    <source>
        <dbReference type="Proteomes" id="UP000000561"/>
    </source>
</evidence>
<dbReference type="RefSeq" id="XP_011391749.1">
    <property type="nucleotide sequence ID" value="XM_011393447.1"/>
</dbReference>
<evidence type="ECO:0008006" key="4">
    <source>
        <dbReference type="Google" id="ProtNLM"/>
    </source>
</evidence>
<dbReference type="CDD" id="cd14686">
    <property type="entry name" value="bZIP"/>
    <property type="match status" value="1"/>
</dbReference>
<dbReference type="EMBL" id="CM003156">
    <property type="protein sequence ID" value="KIS66761.1"/>
    <property type="molecule type" value="Genomic_DNA"/>
</dbReference>
<dbReference type="InParanoid" id="A0A0D1DSB9"/>
<feature type="region of interest" description="Disordered" evidence="1">
    <location>
        <begin position="1"/>
        <end position="27"/>
    </location>
</feature>
<reference evidence="2 3" key="1">
    <citation type="journal article" date="2006" name="Nature">
        <title>Insights from the genome of the biotrophic fungal plant pathogen Ustilago maydis.</title>
        <authorList>
            <person name="Kamper J."/>
            <person name="Kahmann R."/>
            <person name="Bolker M."/>
            <person name="Ma L.J."/>
            <person name="Brefort T."/>
            <person name="Saville B.J."/>
            <person name="Banuett F."/>
            <person name="Kronstad J.W."/>
            <person name="Gold S.E."/>
            <person name="Muller O."/>
            <person name="Perlin M.H."/>
            <person name="Wosten H.A."/>
            <person name="de Vries R."/>
            <person name="Ruiz-Herrera J."/>
            <person name="Reynaga-Pena C.G."/>
            <person name="Snetselaar K."/>
            <person name="McCann M."/>
            <person name="Perez-Martin J."/>
            <person name="Feldbrugge M."/>
            <person name="Basse C.W."/>
            <person name="Steinberg G."/>
            <person name="Ibeas J.I."/>
            <person name="Holloman W."/>
            <person name="Guzman P."/>
            <person name="Farman M."/>
            <person name="Stajich J.E."/>
            <person name="Sentandreu R."/>
            <person name="Gonzalez-Prieto J.M."/>
            <person name="Kennell J.C."/>
            <person name="Molina L."/>
            <person name="Schirawski J."/>
            <person name="Mendoza-Mendoza A."/>
            <person name="Greilinger D."/>
            <person name="Munch K."/>
            <person name="Rossel N."/>
            <person name="Scherer M."/>
            <person name="Vranes M."/>
            <person name="Ladendorf O."/>
            <person name="Vincon V."/>
            <person name="Fuchs U."/>
            <person name="Sandrock B."/>
            <person name="Meng S."/>
            <person name="Ho E.C."/>
            <person name="Cahill M.J."/>
            <person name="Boyce K.J."/>
            <person name="Klose J."/>
            <person name="Klosterman S.J."/>
            <person name="Deelstra H.J."/>
            <person name="Ortiz-Castellanos L."/>
            <person name="Li W."/>
            <person name="Sanchez-Alonso P."/>
            <person name="Schreier P.H."/>
            <person name="Hauser-Hahn I."/>
            <person name="Vaupel M."/>
            <person name="Koopmann E."/>
            <person name="Friedrich G."/>
            <person name="Voss H."/>
            <person name="Schluter T."/>
            <person name="Margolis J."/>
            <person name="Platt D."/>
            <person name="Swimmer C."/>
            <person name="Gnirke A."/>
            <person name="Chen F."/>
            <person name="Vysotskaia V."/>
            <person name="Mannhaupt G."/>
            <person name="Guldener U."/>
            <person name="Munsterkotter M."/>
            <person name="Haase D."/>
            <person name="Oesterheld M."/>
            <person name="Mewes H.W."/>
            <person name="Mauceli E.W."/>
            <person name="DeCaprio D."/>
            <person name="Wade C.M."/>
            <person name="Butler J."/>
            <person name="Young S."/>
            <person name="Jaffe D.B."/>
            <person name="Calvo S."/>
            <person name="Nusbaum C."/>
            <person name="Galagan J."/>
            <person name="Birren B.W."/>
        </authorList>
    </citation>
    <scope>NUCLEOTIDE SEQUENCE [LARGE SCALE GENOMIC DNA]</scope>
    <source>
        <strain evidence="3">DSM 14603 / FGSC 9021 / UM521</strain>
    </source>
</reference>
<dbReference type="Proteomes" id="UP000000561">
    <property type="component" value="Chromosome 17"/>
</dbReference>
<dbReference type="eggNOG" id="ENOG502R2XG">
    <property type="taxonomic scope" value="Eukaryota"/>
</dbReference>
<dbReference type="AlphaFoldDB" id="A0A0D1DSB9"/>
<sequence length="627" mass="67474">MESFNASDRHSRNIYLGTGDSPTGPDAVGMATVSAVVSQCAQSNTTPKSPPSGETIHYAHESDTRTEIGTCSATPNARASRLFRERRKEREKVLRETIAELADRNAALEALLLHHGIAPPVSATLQNDLSLNRSKHLGGPPIHIPGLTSVRPPLNPRVTEQSNLHGSSPIEASRFQGFCRPLLPPVPSSDLFACGRLHDPCVHQHSELTRFPDRSLEAQSASLHTLTNASPPVQAFGDMLRVRTGAISPSHHGPVSGQRHPDCVQKLPPPNLNPSSMNAPQSSLSVGSNLQGTGQSFPQFVATAVPGLTSPSVATHAEAYRHAESMAPHLQNAMLTHPVTPPDSGLLARMPVLSSAEERVIASRSGSALHHLWQPSMFRQDRAEHETFALDGQPLQPQLQNVEMQLPRMDTHIYLQNSRLTTPGLSMPLKACPKMGVSGPNVTRDMLVPLIQPHVFDPVMLAPSRPRLAGQRTGFQSDSGLESCEVAYGASRTEAQQQSRSGSASASRASARAWTHPTASPSSSRQSVCLPSQATESTSDRSTAFSEPTYNQYAGRSYVAHSVLEGIFDEHYQDTHDSGSEIGTSSIRRRNTSESIRSGTAASRSSNQFSGTISDSTFGRSSMRSSI</sequence>
<gene>
    <name evidence="2" type="ORF">UMAG_10697</name>
</gene>
<dbReference type="KEGG" id="uma:UMAG_10697"/>
<proteinExistence type="predicted"/>
<dbReference type="GeneID" id="23566692"/>
<feature type="compositionally biased region" description="Polar residues" evidence="1">
    <location>
        <begin position="517"/>
        <end position="548"/>
    </location>
</feature>
<evidence type="ECO:0000256" key="1">
    <source>
        <dbReference type="SAM" id="MobiDB-lite"/>
    </source>
</evidence>
<name>A0A0D1DSB9_MYCMD</name>
<feature type="compositionally biased region" description="Polar residues" evidence="1">
    <location>
        <begin position="593"/>
        <end position="627"/>
    </location>
</feature>